<keyword evidence="12" id="KW-1185">Reference proteome</keyword>
<evidence type="ECO:0000256" key="5">
    <source>
        <dbReference type="ARBA" id="ARBA00022980"/>
    </source>
</evidence>
<dbReference type="OrthoDB" id="2967263at2759"/>
<evidence type="ECO:0000256" key="8">
    <source>
        <dbReference type="RuleBase" id="RU000666"/>
    </source>
</evidence>
<dbReference type="GO" id="GO:0006412">
    <property type="term" value="P:translation"/>
    <property type="evidence" value="ECO:0007669"/>
    <property type="project" value="InterPro"/>
</dbReference>
<dbReference type="SUPFAM" id="SSF57829">
    <property type="entry name" value="Zn-binding ribosomal proteins"/>
    <property type="match status" value="1"/>
</dbReference>
<feature type="compositionally biased region" description="Basic and acidic residues" evidence="9">
    <location>
        <begin position="420"/>
        <end position="436"/>
    </location>
</feature>
<dbReference type="SMART" id="SM00355">
    <property type="entry name" value="ZnF_C2H2"/>
    <property type="match status" value="8"/>
</dbReference>
<keyword evidence="3 7" id="KW-0863">Zinc-finger</keyword>
<dbReference type="FunFam" id="3.10.450.80:FF:000001">
    <property type="entry name" value="60S ribosomal protein L44"/>
    <property type="match status" value="1"/>
</dbReference>
<evidence type="ECO:0000259" key="10">
    <source>
        <dbReference type="PROSITE" id="PS50157"/>
    </source>
</evidence>
<evidence type="ECO:0000256" key="4">
    <source>
        <dbReference type="ARBA" id="ARBA00022833"/>
    </source>
</evidence>
<feature type="compositionally biased region" description="Acidic residues" evidence="9">
    <location>
        <begin position="454"/>
        <end position="471"/>
    </location>
</feature>
<comment type="caution">
    <text evidence="11">The sequence shown here is derived from an EMBL/GenBank/DDBJ whole genome shotgun (WGS) entry which is preliminary data.</text>
</comment>
<proteinExistence type="inferred from homology"/>
<feature type="domain" description="C2H2-type" evidence="10">
    <location>
        <begin position="568"/>
        <end position="595"/>
    </location>
</feature>
<feature type="domain" description="C2H2-type" evidence="10">
    <location>
        <begin position="645"/>
        <end position="673"/>
    </location>
</feature>
<dbReference type="GO" id="GO:0008270">
    <property type="term" value="F:zinc ion binding"/>
    <property type="evidence" value="ECO:0007669"/>
    <property type="project" value="UniProtKB-KW"/>
</dbReference>
<feature type="domain" description="C2H2-type" evidence="10">
    <location>
        <begin position="614"/>
        <end position="643"/>
    </location>
</feature>
<evidence type="ECO:0000256" key="2">
    <source>
        <dbReference type="ARBA" id="ARBA00022723"/>
    </source>
</evidence>
<organism evidence="11 12">
    <name type="scientific">Folsomia candida</name>
    <name type="common">Springtail</name>
    <dbReference type="NCBI Taxonomy" id="158441"/>
    <lineage>
        <taxon>Eukaryota</taxon>
        <taxon>Metazoa</taxon>
        <taxon>Ecdysozoa</taxon>
        <taxon>Arthropoda</taxon>
        <taxon>Hexapoda</taxon>
        <taxon>Collembola</taxon>
        <taxon>Entomobryomorpha</taxon>
        <taxon>Isotomoidea</taxon>
        <taxon>Isotomidae</taxon>
        <taxon>Proisotominae</taxon>
        <taxon>Folsomia</taxon>
    </lineage>
</organism>
<dbReference type="SUPFAM" id="SSF57667">
    <property type="entry name" value="beta-beta-alpha zinc fingers"/>
    <property type="match status" value="4"/>
</dbReference>
<dbReference type="GO" id="GO:0005634">
    <property type="term" value="C:nucleus"/>
    <property type="evidence" value="ECO:0007669"/>
    <property type="project" value="UniProtKB-ARBA"/>
</dbReference>
<dbReference type="PROSITE" id="PS00028">
    <property type="entry name" value="ZINC_FINGER_C2H2_1"/>
    <property type="match status" value="7"/>
</dbReference>
<accession>A0A226CXK0</accession>
<keyword evidence="2" id="KW-0479">Metal-binding</keyword>
<gene>
    <name evidence="11" type="ORF">Fcan01_27566</name>
</gene>
<feature type="region of interest" description="Disordered" evidence="9">
    <location>
        <begin position="316"/>
        <end position="355"/>
    </location>
</feature>
<evidence type="ECO:0000256" key="3">
    <source>
        <dbReference type="ARBA" id="ARBA00022771"/>
    </source>
</evidence>
<dbReference type="EMBL" id="LNIX01000054">
    <property type="protein sequence ID" value="OXA37673.1"/>
    <property type="molecule type" value="Genomic_DNA"/>
</dbReference>
<feature type="domain" description="C2H2-type" evidence="10">
    <location>
        <begin position="731"/>
        <end position="759"/>
    </location>
</feature>
<dbReference type="GO" id="GO:0003735">
    <property type="term" value="F:structural constituent of ribosome"/>
    <property type="evidence" value="ECO:0007669"/>
    <property type="project" value="InterPro"/>
</dbReference>
<dbReference type="AlphaFoldDB" id="A0A226CXK0"/>
<dbReference type="GO" id="GO:1990904">
    <property type="term" value="C:ribonucleoprotein complex"/>
    <property type="evidence" value="ECO:0007669"/>
    <property type="project" value="UniProtKB-KW"/>
</dbReference>
<dbReference type="Proteomes" id="UP000198287">
    <property type="component" value="Unassembled WGS sequence"/>
</dbReference>
<feature type="region of interest" description="Disordered" evidence="9">
    <location>
        <begin position="390"/>
        <end position="473"/>
    </location>
</feature>
<dbReference type="FunFam" id="3.30.160.60:FF:000446">
    <property type="entry name" value="Zinc finger protein"/>
    <property type="match status" value="1"/>
</dbReference>
<feature type="region of interest" description="Disordered" evidence="9">
    <location>
        <begin position="185"/>
        <end position="253"/>
    </location>
</feature>
<dbReference type="PROSITE" id="PS50157">
    <property type="entry name" value="ZINC_FINGER_C2H2_2"/>
    <property type="match status" value="7"/>
</dbReference>
<evidence type="ECO:0000313" key="12">
    <source>
        <dbReference type="Proteomes" id="UP000198287"/>
    </source>
</evidence>
<dbReference type="InterPro" id="IPR000552">
    <property type="entry name" value="Ribosomal_eL44"/>
</dbReference>
<keyword evidence="4" id="KW-0862">Zinc</keyword>
<keyword evidence="6 8" id="KW-0687">Ribonucleoprotein</keyword>
<protein>
    <recommendedName>
        <fullName evidence="10">C2H2-type domain-containing protein</fullName>
    </recommendedName>
</protein>
<reference evidence="11 12" key="1">
    <citation type="submission" date="2015-12" db="EMBL/GenBank/DDBJ databases">
        <title>The genome of Folsomia candida.</title>
        <authorList>
            <person name="Faddeeva A."/>
            <person name="Derks M.F."/>
            <person name="Anvar Y."/>
            <person name="Smit S."/>
            <person name="Van Straalen N."/>
            <person name="Roelofs D."/>
        </authorList>
    </citation>
    <scope>NUCLEOTIDE SEQUENCE [LARGE SCALE GENOMIC DNA]</scope>
    <source>
        <strain evidence="11 12">VU population</strain>
        <tissue evidence="11">Whole body</tissue>
    </source>
</reference>
<comment type="similarity">
    <text evidence="1 8">Belongs to the eukaryotic ribosomal protein eL42 family.</text>
</comment>
<feature type="region of interest" description="Disordered" evidence="9">
    <location>
        <begin position="847"/>
        <end position="889"/>
    </location>
</feature>
<feature type="region of interest" description="Disordered" evidence="9">
    <location>
        <begin position="778"/>
        <end position="806"/>
    </location>
</feature>
<dbReference type="PROSITE" id="PS01172">
    <property type="entry name" value="RIBOSOMAL_L44E"/>
    <property type="match status" value="1"/>
</dbReference>
<dbReference type="Gene3D" id="3.10.450.80">
    <property type="match status" value="1"/>
</dbReference>
<dbReference type="InterPro" id="IPR013087">
    <property type="entry name" value="Znf_C2H2_type"/>
</dbReference>
<feature type="domain" description="C2H2-type" evidence="10">
    <location>
        <begin position="675"/>
        <end position="702"/>
    </location>
</feature>
<keyword evidence="5 8" id="KW-0689">Ribosomal protein</keyword>
<dbReference type="HAMAP" id="MF_01476">
    <property type="entry name" value="Ribosomal_L44e"/>
    <property type="match status" value="1"/>
</dbReference>
<dbReference type="GO" id="GO:0005840">
    <property type="term" value="C:ribosome"/>
    <property type="evidence" value="ECO:0007669"/>
    <property type="project" value="UniProtKB-KW"/>
</dbReference>
<dbReference type="Gene3D" id="3.30.160.60">
    <property type="entry name" value="Classic Zinc Finger"/>
    <property type="match status" value="4"/>
</dbReference>
<evidence type="ECO:0000256" key="1">
    <source>
        <dbReference type="ARBA" id="ARBA00009364"/>
    </source>
</evidence>
<evidence type="ECO:0000256" key="9">
    <source>
        <dbReference type="SAM" id="MobiDB-lite"/>
    </source>
</evidence>
<feature type="compositionally biased region" description="Basic residues" evidence="9">
    <location>
        <begin position="215"/>
        <end position="233"/>
    </location>
</feature>
<dbReference type="PANTHER" id="PTHR10369">
    <property type="entry name" value="60S RIBOSOMAL PROTEIN L36A/L44"/>
    <property type="match status" value="1"/>
</dbReference>
<feature type="domain" description="C2H2-type" evidence="10">
    <location>
        <begin position="539"/>
        <end position="562"/>
    </location>
</feature>
<name>A0A226CXK0_FOLCA</name>
<feature type="compositionally biased region" description="Basic residues" evidence="9">
    <location>
        <begin position="437"/>
        <end position="447"/>
    </location>
</feature>
<dbReference type="STRING" id="158441.A0A226CXK0"/>
<evidence type="ECO:0000313" key="11">
    <source>
        <dbReference type="EMBL" id="OXA37673.1"/>
    </source>
</evidence>
<dbReference type="InterPro" id="IPR036236">
    <property type="entry name" value="Znf_C2H2_sf"/>
</dbReference>
<evidence type="ECO:0000256" key="7">
    <source>
        <dbReference type="PROSITE-ProRule" id="PRU00042"/>
    </source>
</evidence>
<feature type="domain" description="C2H2-type" evidence="10">
    <location>
        <begin position="703"/>
        <end position="730"/>
    </location>
</feature>
<feature type="region of interest" description="Disordered" evidence="9">
    <location>
        <begin position="930"/>
        <end position="964"/>
    </location>
</feature>
<dbReference type="InterPro" id="IPR011332">
    <property type="entry name" value="Ribosomal_zn-bd"/>
</dbReference>
<dbReference type="InterPro" id="IPR053708">
    <property type="entry name" value="Ribosomal_LSU_eL42"/>
</dbReference>
<dbReference type="Pfam" id="PF00096">
    <property type="entry name" value="zf-C2H2"/>
    <property type="match status" value="2"/>
</dbReference>
<evidence type="ECO:0000256" key="6">
    <source>
        <dbReference type="ARBA" id="ARBA00023274"/>
    </source>
</evidence>
<dbReference type="Pfam" id="PF00935">
    <property type="entry name" value="Ribosomal_L44"/>
    <property type="match status" value="1"/>
</dbReference>
<sequence>MDVSSEESRICDKGGGEHRDNQNCCLTCGEKLPRPELTLGDAYRNNLVEKISTQRFRNLCDALRLTVTKCQGWNFEKEMLPLCRTCSGIADRLGTIVEQVKNLETEYSARIVELKTLISTVVDGKSKTSGQSGDDRILNFRKLVFPTTSKLDSCDNSILFRGRPNLDSILASNYENLEKSSVSVSPTDVLSSGKAVKPGRKRRRPEIRNVLSPQTKKKRVATKSSKLPKKKSHNLSMDFVSFSPPNDDNQDNDNMMDVIIKQEDFGFDNEFPPEFLLLPASDPLSSLNDERLDPSQKLDIELKEEVDPLMQLLQEVPQNKKGPKVKTSRPPLASKKARKSTPAVHAVRKSNRKSIPVCREVKTVVSTSVPAAKTTPRRPASPNTLERLAYMRSLPRRPFVSDSSVSSSSEEDDDPNPRTSRKDPDFDIRQEREKLAKWKRKSNRAKTKASEEKNGEEEEIQQEIESDSDSEMEGHVAEAYNKWKYDEKAGRMWYDGVEVTPHPTGLQCSICFHIALGDKGTKNKGRIKTHINHYHLTDFRCNICSKKLATEKNLAAHVLSVHERAVNIPCDICDKPFTTRTAMLRHRWSHQNEDEVKAALAAGLKRKSNKPPTLQCQICGKLCKGQTSLNKHEETHLHPDERPKFTCHICGSAYSSEETLRRHLKLTHTQLQNRFPCTHCDKRFPEACRLQRHMLSHTAEKAFSCDVCGKRYALKSQLKVHLMRHKNIRPHGCPHCEMAFLRAHHLRKHINSYHVGKPWKIKLPMRGLDANRKQVTIRKPSPQRNRSLNMNDYIRADPSTPNNNSYPQLMQEGENLGGFVASGGEGGVDLLSSLYAVSSTAASSIQQSSCGREAKDCPVSKVSSHSTPLDRFRSSRSPSRARRSSSLESTFSHNFPDFANYFVKMVNIPKQRKTFCKKCKVHKLHKVTQYKKSKERTASQGRRRYDRKQQGYGGQTKPIFRKKAKTTKKIVLRMECTECKYRQQMPLKRCKHFELGGDKKRKGQMIQF</sequence>